<feature type="region of interest" description="Disordered" evidence="1">
    <location>
        <begin position="1106"/>
        <end position="1133"/>
    </location>
</feature>
<feature type="region of interest" description="Disordered" evidence="1">
    <location>
        <begin position="950"/>
        <end position="990"/>
    </location>
</feature>
<protein>
    <submittedName>
        <fullName evidence="3">Serine/threonine-protein kinase WNK2</fullName>
    </submittedName>
</protein>
<feature type="region of interest" description="Disordered" evidence="1">
    <location>
        <begin position="667"/>
        <end position="719"/>
    </location>
</feature>
<evidence type="ECO:0000259" key="2">
    <source>
        <dbReference type="Pfam" id="PF24889"/>
    </source>
</evidence>
<keyword evidence="3" id="KW-0418">Kinase</keyword>
<dbReference type="InterPro" id="IPR056865">
    <property type="entry name" value="CCTL2_WNK"/>
</dbReference>
<feature type="region of interest" description="Disordered" evidence="1">
    <location>
        <begin position="1244"/>
        <end position="1275"/>
    </location>
</feature>
<dbReference type="Proteomes" id="UP001174136">
    <property type="component" value="Unassembled WGS sequence"/>
</dbReference>
<feature type="compositionally biased region" description="Basic residues" evidence="1">
    <location>
        <begin position="1214"/>
        <end position="1223"/>
    </location>
</feature>
<sequence>MEGLGLLNQYLQHIVRHSRRGSLEKGTPHLPLQSSEEDGRTPCVSVKYDQGQTLERGQLSPRGSEGRPGPTTVVCASAAPGPSVYQSRPTAQSYLAADPTVQPQLAAPPNHEQFPSPYPIAQTVGYEPPSCPPAPLSSAYISPVPPIMPASSYYPPRAQLPSLPLILNACLPAMPALGTPLTPVSASEWLPSPAPPIPLLPMPTTPSGPEDHGYPSISQPNLCHFHLTHTLPLSQVQPTPYPAPNPERERAEPPVKVQRVTTQDSRGAEVHGLAQNQPPVAAVETPAWGTGLQAEVAAATQATSALQVACQAPALVQAPGPGQGTALPHPHAPPPTSVPVQGLISGPGPSSLPPSAHQQTNCACAMVSTLPNISDPLEVASQSASAYCASVQPSTPAPGLVSAAAGQGTQPVPAQLAAETPAPVSGPLPVLQSTGIQTIPQTPDTALVAAQPHIDSASASAAPLQTEPAVEEVLPEKPILLPNYAYESVHSDVASGKETSDGYEGLASSGRGDGKHRKHHRKSSRTRSRQEKISKPKLSMLNVSNTGDKMVECQLETHNHKMVTFKFDLDGDAPEEIATFMVENGFILHIEKEIFIDQLKDIVDKAEDMLNEDMEGETVSTFVGSSQLGQNEGLVSENQLPGVSQPVYQQNVLHTGKRWFIICPVEETPTSSQETPSEGTTTPGSSATAQPADGGPTGPTAARDGDGGHRHGSSSTMSGGSGGFIYDGYAFCSPPIMSNTDPLLLAALSPPISAPPILQSEEHALGAAPPHIQLPQPAGGLTLVTSAAAVDESQASPLGSSVSPVHAAQQMAEMACAASMVEDVPCCPLVTPLSLEVREAEGGGSCLPPLPLQESATPLSYASSAKGERAQQQQQQQPPPVVLHQPFSSVAGAKVSSLPQSPAPSQHAPGPGESDGEGRVGRGGFVDSTIKTLDEKLRNLLYQEYAPMYPSGTAAETPGSGTEYVQSPPGPDSAAGGSGNSTPGPMGEGRYRAGEQLQMIPVAPEVVPRREVRQRNWSVAASPAHPAGHSVEHGDTMAAATRIGRFSVVSAEDDMTQRTCSSRYSAPPDFYLDTPPSLAKRPSIPRALTSSSMPVDVTVHARFLSSDSGAESSPVKLAHGTPSRHGRSERRGMCRAPIRRAATWGLPGTAYASSDNDSEMEESDMKRELQRLREKHLKEISELQANQRGEVELLYHRLGKNPPPGLSHTAPPTGRRKRSSKHKLKAGKLLSPLVQQFKNVTTKTSDNNKATGLGQAPATCPAPRQSLFRPSSPAPSRAPCRLIIFTLVSMVTRPQRKLPLGKGPEQGQGLPVNRAASKQPVQRPHPISQ</sequence>
<evidence type="ECO:0000256" key="1">
    <source>
        <dbReference type="SAM" id="MobiDB-lite"/>
    </source>
</evidence>
<feature type="region of interest" description="Disordered" evidence="1">
    <location>
        <begin position="1197"/>
        <end position="1223"/>
    </location>
</feature>
<feature type="region of interest" description="Disordered" evidence="1">
    <location>
        <begin position="1296"/>
        <end position="1329"/>
    </location>
</feature>
<dbReference type="Gene3D" id="3.10.20.90">
    <property type="entry name" value="Phosphatidylinositol 3-kinase Catalytic Subunit, Chain A, domain 1"/>
    <property type="match status" value="1"/>
</dbReference>
<feature type="domain" description="Serine/threonine-protein kinase WNK CCTL2" evidence="2">
    <location>
        <begin position="536"/>
        <end position="609"/>
    </location>
</feature>
<reference evidence="3" key="1">
    <citation type="journal article" date="2023" name="Front. Mar. Sci.">
        <title>A new Merluccius polli reference genome to investigate the effects of global change in West African waters.</title>
        <authorList>
            <person name="Mateo J.L."/>
            <person name="Blanco-Fernandez C."/>
            <person name="Garcia-Vazquez E."/>
            <person name="Machado-Schiaffino G."/>
        </authorList>
    </citation>
    <scope>NUCLEOTIDE SEQUENCE</scope>
    <source>
        <strain evidence="3">C29</strain>
        <tissue evidence="3">Fin</tissue>
    </source>
</reference>
<evidence type="ECO:0000313" key="3">
    <source>
        <dbReference type="EMBL" id="KAK0135869.1"/>
    </source>
</evidence>
<name>A0AA47M8Y9_MERPO</name>
<organism evidence="3 4">
    <name type="scientific">Merluccius polli</name>
    <name type="common">Benguela hake</name>
    <name type="synonym">Merluccius cadenati</name>
    <dbReference type="NCBI Taxonomy" id="89951"/>
    <lineage>
        <taxon>Eukaryota</taxon>
        <taxon>Metazoa</taxon>
        <taxon>Chordata</taxon>
        <taxon>Craniata</taxon>
        <taxon>Vertebrata</taxon>
        <taxon>Euteleostomi</taxon>
        <taxon>Actinopterygii</taxon>
        <taxon>Neopterygii</taxon>
        <taxon>Teleostei</taxon>
        <taxon>Neoteleostei</taxon>
        <taxon>Acanthomorphata</taxon>
        <taxon>Zeiogadaria</taxon>
        <taxon>Gadariae</taxon>
        <taxon>Gadiformes</taxon>
        <taxon>Gadoidei</taxon>
        <taxon>Merlucciidae</taxon>
        <taxon>Merluccius</taxon>
    </lineage>
</organism>
<accession>A0AA47M8Y9</accession>
<comment type="caution">
    <text evidence="3">The sequence shown here is derived from an EMBL/GenBank/DDBJ whole genome shotgun (WGS) entry which is preliminary data.</text>
</comment>
<gene>
    <name evidence="3" type="primary">WNK2</name>
    <name evidence="3" type="ORF">N1851_028246</name>
</gene>
<feature type="region of interest" description="Disordered" evidence="1">
    <location>
        <begin position="234"/>
        <end position="256"/>
    </location>
</feature>
<keyword evidence="4" id="KW-1185">Reference proteome</keyword>
<feature type="region of interest" description="Disordered" evidence="1">
    <location>
        <begin position="495"/>
        <end position="538"/>
    </location>
</feature>
<feature type="region of interest" description="Disordered" evidence="1">
    <location>
        <begin position="858"/>
        <end position="925"/>
    </location>
</feature>
<dbReference type="FunFam" id="3.10.20.90:FF:000012">
    <property type="entry name" value="Serine/threonine-protein kinase WNK1 isoform 2"/>
    <property type="match status" value="1"/>
</dbReference>
<proteinExistence type="predicted"/>
<dbReference type="GO" id="GO:0016301">
    <property type="term" value="F:kinase activity"/>
    <property type="evidence" value="ECO:0007669"/>
    <property type="project" value="UniProtKB-KW"/>
</dbReference>
<evidence type="ECO:0000313" key="4">
    <source>
        <dbReference type="Proteomes" id="UP001174136"/>
    </source>
</evidence>
<dbReference type="EMBL" id="JAOPHQ010005405">
    <property type="protein sequence ID" value="KAK0135869.1"/>
    <property type="molecule type" value="Genomic_DNA"/>
</dbReference>
<dbReference type="PANTHER" id="PTHR13902">
    <property type="entry name" value="SERINE/THREONINE-PROTEIN KINASE WNK WITH NO LYSINE -RELATED"/>
    <property type="match status" value="1"/>
</dbReference>
<dbReference type="Pfam" id="PF24889">
    <property type="entry name" value="CCTL2_WNK"/>
    <property type="match status" value="1"/>
</dbReference>
<feature type="region of interest" description="Disordered" evidence="1">
    <location>
        <begin position="1145"/>
        <end position="1168"/>
    </location>
</feature>
<feature type="region of interest" description="Disordered" evidence="1">
    <location>
        <begin position="20"/>
        <end position="90"/>
    </location>
</feature>
<feature type="compositionally biased region" description="Basic residues" evidence="1">
    <location>
        <begin position="514"/>
        <end position="527"/>
    </location>
</feature>
<feature type="compositionally biased region" description="Low complexity" evidence="1">
    <location>
        <begin position="667"/>
        <end position="691"/>
    </location>
</feature>
<keyword evidence="3" id="KW-0808">Transferase</keyword>
<dbReference type="InterPro" id="IPR050588">
    <property type="entry name" value="WNK_Ser-Thr_kinase"/>
</dbReference>